<dbReference type="EC" id="2.7.11.1" evidence="2"/>
<keyword evidence="19" id="KW-1185">Reference proteome</keyword>
<comment type="catalytic activity">
    <reaction evidence="12">
        <text>L-threonyl-[protein] + ATP = O-phospho-L-threonyl-[protein] + ADP + H(+)</text>
        <dbReference type="Rhea" id="RHEA:46608"/>
        <dbReference type="Rhea" id="RHEA-COMP:11060"/>
        <dbReference type="Rhea" id="RHEA-COMP:11605"/>
        <dbReference type="ChEBI" id="CHEBI:15378"/>
        <dbReference type="ChEBI" id="CHEBI:30013"/>
        <dbReference type="ChEBI" id="CHEBI:30616"/>
        <dbReference type="ChEBI" id="CHEBI:61977"/>
        <dbReference type="ChEBI" id="CHEBI:456216"/>
        <dbReference type="EC" id="2.7.11.1"/>
    </reaction>
</comment>
<feature type="transmembrane region" description="Helical" evidence="16">
    <location>
        <begin position="26"/>
        <end position="51"/>
    </location>
</feature>
<accession>A0A834SYL7</accession>
<dbReference type="InterPro" id="IPR001245">
    <property type="entry name" value="Ser-Thr/Tyr_kinase_cat_dom"/>
</dbReference>
<dbReference type="GO" id="GO:0016020">
    <property type="term" value="C:membrane"/>
    <property type="evidence" value="ECO:0007669"/>
    <property type="project" value="UniProtKB-SubCell"/>
</dbReference>
<evidence type="ECO:0000313" key="18">
    <source>
        <dbReference type="EMBL" id="KAF7813053.1"/>
    </source>
</evidence>
<dbReference type="Gene3D" id="3.30.200.20">
    <property type="entry name" value="Phosphorylase Kinase, domain 1"/>
    <property type="match status" value="1"/>
</dbReference>
<dbReference type="PANTHER" id="PTHR47984:SF15">
    <property type="entry name" value="PROTEIN KINASE DOMAIN-CONTAINING PROTEIN"/>
    <property type="match status" value="1"/>
</dbReference>
<dbReference type="PROSITE" id="PS00107">
    <property type="entry name" value="PROTEIN_KINASE_ATP"/>
    <property type="match status" value="1"/>
</dbReference>
<dbReference type="AlphaFoldDB" id="A0A834SYL7"/>
<dbReference type="Pfam" id="PF07714">
    <property type="entry name" value="PK_Tyr_Ser-Thr"/>
    <property type="match status" value="1"/>
</dbReference>
<evidence type="ECO:0000256" key="10">
    <source>
        <dbReference type="ARBA" id="ARBA00022989"/>
    </source>
</evidence>
<evidence type="ECO:0000256" key="4">
    <source>
        <dbReference type="ARBA" id="ARBA00022553"/>
    </source>
</evidence>
<dbReference type="EMBL" id="JAAIUW010000010">
    <property type="protein sequence ID" value="KAF7813053.1"/>
    <property type="molecule type" value="Genomic_DNA"/>
</dbReference>
<dbReference type="PROSITE" id="PS50011">
    <property type="entry name" value="PROTEIN_KINASE_DOM"/>
    <property type="match status" value="1"/>
</dbReference>
<evidence type="ECO:0000256" key="14">
    <source>
        <dbReference type="PROSITE-ProRule" id="PRU10141"/>
    </source>
</evidence>
<dbReference type="InterPro" id="IPR017441">
    <property type="entry name" value="Protein_kinase_ATP_BS"/>
</dbReference>
<keyword evidence="9 14" id="KW-0067">ATP-binding</keyword>
<keyword evidence="3" id="KW-0723">Serine/threonine-protein kinase</keyword>
<keyword evidence="4" id="KW-0597">Phosphoprotein</keyword>
<evidence type="ECO:0000256" key="7">
    <source>
        <dbReference type="ARBA" id="ARBA00022741"/>
    </source>
</evidence>
<comment type="subcellular location">
    <subcellularLocation>
        <location evidence="1">Membrane</location>
        <topology evidence="1">Single-pass membrane protein</topology>
    </subcellularLocation>
</comment>
<dbReference type="InterPro" id="IPR011009">
    <property type="entry name" value="Kinase-like_dom_sf"/>
</dbReference>
<keyword evidence="7 14" id="KW-0547">Nucleotide-binding</keyword>
<reference evidence="18" key="1">
    <citation type="submission" date="2020-09" db="EMBL/GenBank/DDBJ databases">
        <title>Genome-Enabled Discovery of Anthraquinone Biosynthesis in Senna tora.</title>
        <authorList>
            <person name="Kang S.-H."/>
            <person name="Pandey R.P."/>
            <person name="Lee C.-M."/>
            <person name="Sim J.-S."/>
            <person name="Jeong J.-T."/>
            <person name="Choi B.-S."/>
            <person name="Jung M."/>
            <person name="Ginzburg D."/>
            <person name="Zhao K."/>
            <person name="Won S.Y."/>
            <person name="Oh T.-J."/>
            <person name="Yu Y."/>
            <person name="Kim N.-H."/>
            <person name="Lee O.R."/>
            <person name="Lee T.-H."/>
            <person name="Bashyal P."/>
            <person name="Kim T.-S."/>
            <person name="Lee W.-H."/>
            <person name="Kawkins C."/>
            <person name="Kim C.-K."/>
            <person name="Kim J.S."/>
            <person name="Ahn B.O."/>
            <person name="Rhee S.Y."/>
            <person name="Sohng J.K."/>
        </authorList>
    </citation>
    <scope>NUCLEOTIDE SEQUENCE</scope>
    <source>
        <tissue evidence="18">Leaf</tissue>
    </source>
</reference>
<evidence type="ECO:0000256" key="12">
    <source>
        <dbReference type="ARBA" id="ARBA00047899"/>
    </source>
</evidence>
<keyword evidence="5" id="KW-0808">Transferase</keyword>
<gene>
    <name evidence="18" type="ORF">G2W53_034029</name>
</gene>
<evidence type="ECO:0000256" key="8">
    <source>
        <dbReference type="ARBA" id="ARBA00022777"/>
    </source>
</evidence>
<evidence type="ECO:0000259" key="17">
    <source>
        <dbReference type="PROSITE" id="PS50011"/>
    </source>
</evidence>
<evidence type="ECO:0000256" key="11">
    <source>
        <dbReference type="ARBA" id="ARBA00023136"/>
    </source>
</evidence>
<comment type="caution">
    <text evidence="18">The sequence shown here is derived from an EMBL/GenBank/DDBJ whole genome shotgun (WGS) entry which is preliminary data.</text>
</comment>
<evidence type="ECO:0000256" key="1">
    <source>
        <dbReference type="ARBA" id="ARBA00004167"/>
    </source>
</evidence>
<name>A0A834SYL7_9FABA</name>
<dbReference type="InterPro" id="IPR052232">
    <property type="entry name" value="RLK_Ser/Thr-Kinase"/>
</dbReference>
<feature type="region of interest" description="Disordered" evidence="15">
    <location>
        <begin position="437"/>
        <end position="474"/>
    </location>
</feature>
<organism evidence="18 19">
    <name type="scientific">Senna tora</name>
    <dbReference type="NCBI Taxonomy" id="362788"/>
    <lineage>
        <taxon>Eukaryota</taxon>
        <taxon>Viridiplantae</taxon>
        <taxon>Streptophyta</taxon>
        <taxon>Embryophyta</taxon>
        <taxon>Tracheophyta</taxon>
        <taxon>Spermatophyta</taxon>
        <taxon>Magnoliopsida</taxon>
        <taxon>eudicotyledons</taxon>
        <taxon>Gunneridae</taxon>
        <taxon>Pentapetalae</taxon>
        <taxon>rosids</taxon>
        <taxon>fabids</taxon>
        <taxon>Fabales</taxon>
        <taxon>Fabaceae</taxon>
        <taxon>Caesalpinioideae</taxon>
        <taxon>Cassia clade</taxon>
        <taxon>Senna</taxon>
    </lineage>
</organism>
<keyword evidence="10 16" id="KW-1133">Transmembrane helix</keyword>
<comment type="catalytic activity">
    <reaction evidence="13">
        <text>L-seryl-[protein] + ATP = O-phospho-L-seryl-[protein] + ADP + H(+)</text>
        <dbReference type="Rhea" id="RHEA:17989"/>
        <dbReference type="Rhea" id="RHEA-COMP:9863"/>
        <dbReference type="Rhea" id="RHEA-COMP:11604"/>
        <dbReference type="ChEBI" id="CHEBI:15378"/>
        <dbReference type="ChEBI" id="CHEBI:29999"/>
        <dbReference type="ChEBI" id="CHEBI:30616"/>
        <dbReference type="ChEBI" id="CHEBI:83421"/>
        <dbReference type="ChEBI" id="CHEBI:456216"/>
        <dbReference type="EC" id="2.7.11.1"/>
    </reaction>
</comment>
<dbReference type="FunFam" id="1.10.510.10:FF:000035">
    <property type="entry name" value="Putative receptor-like serine/threonine-protein kinase"/>
    <property type="match status" value="1"/>
</dbReference>
<evidence type="ECO:0000256" key="6">
    <source>
        <dbReference type="ARBA" id="ARBA00022692"/>
    </source>
</evidence>
<dbReference type="Gene3D" id="1.10.510.10">
    <property type="entry name" value="Transferase(Phosphotransferase) domain 1"/>
    <property type="match status" value="1"/>
</dbReference>
<feature type="compositionally biased region" description="Polar residues" evidence="15">
    <location>
        <begin position="462"/>
        <end position="474"/>
    </location>
</feature>
<keyword evidence="11 16" id="KW-0472">Membrane</keyword>
<evidence type="ECO:0000256" key="2">
    <source>
        <dbReference type="ARBA" id="ARBA00012513"/>
    </source>
</evidence>
<dbReference type="GO" id="GO:0004674">
    <property type="term" value="F:protein serine/threonine kinase activity"/>
    <property type="evidence" value="ECO:0007669"/>
    <property type="project" value="UniProtKB-KW"/>
</dbReference>
<dbReference type="Proteomes" id="UP000634136">
    <property type="component" value="Unassembled WGS sequence"/>
</dbReference>
<evidence type="ECO:0000256" key="15">
    <source>
        <dbReference type="SAM" id="MobiDB-lite"/>
    </source>
</evidence>
<evidence type="ECO:0000256" key="9">
    <source>
        <dbReference type="ARBA" id="ARBA00022840"/>
    </source>
</evidence>
<evidence type="ECO:0000313" key="19">
    <source>
        <dbReference type="Proteomes" id="UP000634136"/>
    </source>
</evidence>
<protein>
    <recommendedName>
        <fullName evidence="2">non-specific serine/threonine protein kinase</fullName>
        <ecNumber evidence="2">2.7.11.1</ecNumber>
    </recommendedName>
</protein>
<feature type="domain" description="Protein kinase" evidence="17">
    <location>
        <begin position="154"/>
        <end position="423"/>
    </location>
</feature>
<dbReference type="PANTHER" id="PTHR47984">
    <property type="entry name" value="OS01G0323000 PROTEIN"/>
    <property type="match status" value="1"/>
</dbReference>
<dbReference type="OrthoDB" id="4062651at2759"/>
<evidence type="ECO:0000256" key="5">
    <source>
        <dbReference type="ARBA" id="ARBA00022679"/>
    </source>
</evidence>
<evidence type="ECO:0000256" key="3">
    <source>
        <dbReference type="ARBA" id="ARBA00022527"/>
    </source>
</evidence>
<sequence>MFSFSNTFSTFKSALARLTSFFGLPLWILLLSFAAAFFAAAIFLTLCICFIRYRIHRKPYKFQSSLPKSIPSQQFRRRRDSSSFSLDNRLLLGNNSDNIVSGLIPMNSEVSSQVEVDVEEDGDRRDLESSGRFSRGIKKSRFSVEVIEEATNGFAEENLIGIGDHGIAYFGLLTDSNSRVVVKRLASDSCHIEDFTLQMEAVAHVKHKKLVKLIGYCNEGAYRMLVSEYIDNGNLHQWLHEFPGQVSPLTWDLRLKIIKGVAKGLVYLHEDVEPKILHGSLKSSNILLDRQWNPKISDFGIAKLFTADLNMTETLGNVFPDCYSTGISTESNDIYCFGILIMEIVSGRTPLNHNQPQAYIVDWFKSIIANGNIDYLVDSKLPEMPPSKELKQLILVSLRCVDPSLNPKLNMGDVMRMLEQPDLLLSDEHQIVREAYEHNHSPVQRQNASEFGDSRPERNRRLSSSNQYQNMAQK</sequence>
<feature type="binding site" evidence="14">
    <location>
        <position position="183"/>
    </location>
    <ligand>
        <name>ATP</name>
        <dbReference type="ChEBI" id="CHEBI:30616"/>
    </ligand>
</feature>
<keyword evidence="6 16" id="KW-0812">Transmembrane</keyword>
<dbReference type="GO" id="GO:0005524">
    <property type="term" value="F:ATP binding"/>
    <property type="evidence" value="ECO:0007669"/>
    <property type="project" value="UniProtKB-UniRule"/>
</dbReference>
<dbReference type="SUPFAM" id="SSF56112">
    <property type="entry name" value="Protein kinase-like (PK-like)"/>
    <property type="match status" value="1"/>
</dbReference>
<evidence type="ECO:0000256" key="13">
    <source>
        <dbReference type="ARBA" id="ARBA00048679"/>
    </source>
</evidence>
<evidence type="ECO:0000256" key="16">
    <source>
        <dbReference type="SAM" id="Phobius"/>
    </source>
</evidence>
<proteinExistence type="predicted"/>
<keyword evidence="8 18" id="KW-0418">Kinase</keyword>
<dbReference type="InterPro" id="IPR000719">
    <property type="entry name" value="Prot_kinase_dom"/>
</dbReference>